<dbReference type="RefSeq" id="WP_006782783.1">
    <property type="nucleotide sequence ID" value="NZ_CP040506.1"/>
</dbReference>
<evidence type="ECO:0000256" key="2">
    <source>
        <dbReference type="ARBA" id="ARBA00008610"/>
    </source>
</evidence>
<name>G5IMR7_9FIRM</name>
<organism evidence="9 10">
    <name type="scientific">Hungatella hathewayi WAL-18680</name>
    <dbReference type="NCBI Taxonomy" id="742737"/>
    <lineage>
        <taxon>Bacteria</taxon>
        <taxon>Bacillati</taxon>
        <taxon>Bacillota</taxon>
        <taxon>Clostridia</taxon>
        <taxon>Lachnospirales</taxon>
        <taxon>Lachnospiraceae</taxon>
        <taxon>Hungatella</taxon>
    </lineage>
</organism>
<evidence type="ECO:0000256" key="6">
    <source>
        <dbReference type="ARBA" id="ARBA00023288"/>
    </source>
</evidence>
<reference evidence="9 10" key="1">
    <citation type="submission" date="2011-08" db="EMBL/GenBank/DDBJ databases">
        <title>The Genome Sequence of Clostridium hathewayi WAL-18680.</title>
        <authorList>
            <consortium name="The Broad Institute Genome Sequencing Platform"/>
            <person name="Earl A."/>
            <person name="Ward D."/>
            <person name="Feldgarden M."/>
            <person name="Gevers D."/>
            <person name="Finegold S.M."/>
            <person name="Summanen P.H."/>
            <person name="Molitoris D.R."/>
            <person name="Song M."/>
            <person name="Daigneault M."/>
            <person name="Allen-Vercoe E."/>
            <person name="Young S.K."/>
            <person name="Zeng Q."/>
            <person name="Gargeya S."/>
            <person name="Fitzgerald M."/>
            <person name="Haas B."/>
            <person name="Abouelleil A."/>
            <person name="Alvarado L."/>
            <person name="Arachchi H.M."/>
            <person name="Berlin A."/>
            <person name="Brown A."/>
            <person name="Chapman S.B."/>
            <person name="Chen Z."/>
            <person name="Dunbar C."/>
            <person name="Freedman E."/>
            <person name="Gearin G."/>
            <person name="Gellesch M."/>
            <person name="Goldberg J."/>
            <person name="Griggs A."/>
            <person name="Gujja S."/>
            <person name="Heiman D."/>
            <person name="Howarth C."/>
            <person name="Larson L."/>
            <person name="Lui A."/>
            <person name="MacDonald P.J.P."/>
            <person name="Montmayeur A."/>
            <person name="Murphy C."/>
            <person name="Neiman D."/>
            <person name="Pearson M."/>
            <person name="Priest M."/>
            <person name="Roberts A."/>
            <person name="Saif S."/>
            <person name="Shea T."/>
            <person name="Shenoy N."/>
            <person name="Sisk P."/>
            <person name="Stolte C."/>
            <person name="Sykes S."/>
            <person name="Wortman J."/>
            <person name="Nusbaum C."/>
            <person name="Birren B."/>
        </authorList>
    </citation>
    <scope>NUCLEOTIDE SEQUENCE [LARGE SCALE GENOMIC DNA]</scope>
    <source>
        <strain evidence="9 10">WAL-18680</strain>
    </source>
</reference>
<accession>G5IMR7</accession>
<feature type="signal peptide" evidence="7">
    <location>
        <begin position="1"/>
        <end position="19"/>
    </location>
</feature>
<protein>
    <recommendedName>
        <fullName evidence="8">ABC transporter substrate-binding protein PnrA-like domain-containing protein</fullName>
    </recommendedName>
</protein>
<keyword evidence="5" id="KW-0472">Membrane</keyword>
<dbReference type="Proteomes" id="UP000005384">
    <property type="component" value="Unassembled WGS sequence"/>
</dbReference>
<evidence type="ECO:0000259" key="8">
    <source>
        <dbReference type="Pfam" id="PF02608"/>
    </source>
</evidence>
<dbReference type="InterPro" id="IPR050957">
    <property type="entry name" value="BMP_lipoprotein"/>
</dbReference>
<dbReference type="InterPro" id="IPR003760">
    <property type="entry name" value="PnrA-like"/>
</dbReference>
<dbReference type="PATRIC" id="fig|742737.3.peg.4783"/>
<evidence type="ECO:0000256" key="7">
    <source>
        <dbReference type="SAM" id="SignalP"/>
    </source>
</evidence>
<dbReference type="EMBL" id="ADLN01000120">
    <property type="protein sequence ID" value="EHI57686.1"/>
    <property type="molecule type" value="Genomic_DNA"/>
</dbReference>
<comment type="subcellular location">
    <subcellularLocation>
        <location evidence="1">Cell membrane</location>
        <topology evidence="1">Lipid-anchor</topology>
    </subcellularLocation>
</comment>
<dbReference type="GO" id="GO:0005886">
    <property type="term" value="C:plasma membrane"/>
    <property type="evidence" value="ECO:0007669"/>
    <property type="project" value="UniProtKB-SubCell"/>
</dbReference>
<keyword evidence="4 7" id="KW-0732">Signal</keyword>
<dbReference type="Pfam" id="PF02608">
    <property type="entry name" value="Bmp"/>
    <property type="match status" value="1"/>
</dbReference>
<sequence>MKKRMLTGLLALSMVVCLAGCGGNKTAQTSAPQGQQEEAKKNEAGSKMAAMIISIAQGDPFLTLAYAGVEQLGEEYGIETKIIEALDKSEYSEQIRAMAEAGANPIYVVWDDLATEAIKIAPDFPDTKFIVVDCYVTSDLGNVKTIVVEPQEAAFIAGVVAAETSESKRVSWIGSADQPVINKFRAGFEAGVAYADPSVECESLYIGDANDPNKGGELAKQVIGKGADVVMHSANKAGLGVIRACEGEGVKAIGADEWQGAINEDIVFWSALKDITGAVYHAGKSALDNTFTAGMDVYNISSGLKLYDDRDYAKLPDDIKKKVDETVEKMKNGEIEIPSDVE</sequence>
<dbReference type="PANTHER" id="PTHR34296">
    <property type="entry name" value="TRANSCRIPTIONAL ACTIVATOR PROTEIN MED"/>
    <property type="match status" value="1"/>
</dbReference>
<feature type="chain" id="PRO_5039207024" description="ABC transporter substrate-binding protein PnrA-like domain-containing protein" evidence="7">
    <location>
        <begin position="20"/>
        <end position="342"/>
    </location>
</feature>
<dbReference type="Gene3D" id="3.40.50.2300">
    <property type="match status" value="2"/>
</dbReference>
<comment type="similarity">
    <text evidence="2">Belongs to the BMP lipoprotein family.</text>
</comment>
<evidence type="ECO:0000256" key="5">
    <source>
        <dbReference type="ARBA" id="ARBA00023136"/>
    </source>
</evidence>
<dbReference type="AlphaFoldDB" id="G5IMR7"/>
<dbReference type="CDD" id="cd19964">
    <property type="entry name" value="PBP1_BMP-like"/>
    <property type="match status" value="1"/>
</dbReference>
<dbReference type="InterPro" id="IPR028082">
    <property type="entry name" value="Peripla_BP_I"/>
</dbReference>
<evidence type="ECO:0000256" key="4">
    <source>
        <dbReference type="ARBA" id="ARBA00022729"/>
    </source>
</evidence>
<proteinExistence type="inferred from homology"/>
<keyword evidence="3" id="KW-1003">Cell membrane</keyword>
<dbReference type="HOGENOM" id="CLU_038813_0_1_9"/>
<keyword evidence="10" id="KW-1185">Reference proteome</keyword>
<evidence type="ECO:0000256" key="1">
    <source>
        <dbReference type="ARBA" id="ARBA00004193"/>
    </source>
</evidence>
<dbReference type="PANTHER" id="PTHR34296:SF2">
    <property type="entry name" value="ABC TRANSPORTER GUANOSINE-BINDING PROTEIN NUPN"/>
    <property type="match status" value="1"/>
</dbReference>
<dbReference type="SUPFAM" id="SSF53822">
    <property type="entry name" value="Periplasmic binding protein-like I"/>
    <property type="match status" value="1"/>
</dbReference>
<gene>
    <name evidence="9" type="ORF">HMPREF9473_04795</name>
</gene>
<feature type="domain" description="ABC transporter substrate-binding protein PnrA-like" evidence="8">
    <location>
        <begin position="53"/>
        <end position="339"/>
    </location>
</feature>
<comment type="caution">
    <text evidence="9">The sequence shown here is derived from an EMBL/GenBank/DDBJ whole genome shotgun (WGS) entry which is preliminary data.</text>
</comment>
<keyword evidence="6" id="KW-0449">Lipoprotein</keyword>
<evidence type="ECO:0000313" key="10">
    <source>
        <dbReference type="Proteomes" id="UP000005384"/>
    </source>
</evidence>
<evidence type="ECO:0000313" key="9">
    <source>
        <dbReference type="EMBL" id="EHI57686.1"/>
    </source>
</evidence>
<dbReference type="OrthoDB" id="9769871at2"/>
<evidence type="ECO:0000256" key="3">
    <source>
        <dbReference type="ARBA" id="ARBA00022475"/>
    </source>
</evidence>